<sequence length="66" mass="7233">MDQLNAPRIANNTDDLKDMLWHLSEWCAAQVNSPALGGDRNAAKRDLLMSIGGQLQALHADISFGR</sequence>
<reference evidence="1" key="1">
    <citation type="submission" date="2023-07" db="EMBL/GenBank/DDBJ databases">
        <title>A collection of bacterial strains from the Burkholderia cepacia Research Laboratory and Repository.</title>
        <authorList>
            <person name="Lipuma J."/>
            <person name="Spilker T."/>
            <person name="Caverly L."/>
        </authorList>
    </citation>
    <scope>NUCLEOTIDE SEQUENCE</scope>
    <source>
        <strain evidence="1">AU42020</strain>
    </source>
</reference>
<dbReference type="Proteomes" id="UP001171606">
    <property type="component" value="Unassembled WGS sequence"/>
</dbReference>
<dbReference type="EMBL" id="JAUJSQ010000011">
    <property type="protein sequence ID" value="MDN7934645.1"/>
    <property type="molecule type" value="Genomic_DNA"/>
</dbReference>
<organism evidence="1 2">
    <name type="scientific">Burkholderia metallica</name>
    <dbReference type="NCBI Taxonomy" id="488729"/>
    <lineage>
        <taxon>Bacteria</taxon>
        <taxon>Pseudomonadati</taxon>
        <taxon>Pseudomonadota</taxon>
        <taxon>Betaproteobacteria</taxon>
        <taxon>Burkholderiales</taxon>
        <taxon>Burkholderiaceae</taxon>
        <taxon>Burkholderia</taxon>
        <taxon>Burkholderia cepacia complex</taxon>
    </lineage>
</organism>
<evidence type="ECO:0000313" key="2">
    <source>
        <dbReference type="Proteomes" id="UP001171606"/>
    </source>
</evidence>
<dbReference type="RefSeq" id="WP_226244183.1">
    <property type="nucleotide sequence ID" value="NZ_JAIZQJ010000020.1"/>
</dbReference>
<keyword evidence="2" id="KW-1185">Reference proteome</keyword>
<gene>
    <name evidence="1" type="ORF">QZM52_25485</name>
</gene>
<proteinExistence type="predicted"/>
<name>A0ABT8PHM4_9BURK</name>
<accession>A0ABT8PHM4</accession>
<protein>
    <submittedName>
        <fullName evidence="1">Uncharacterized protein</fullName>
    </submittedName>
</protein>
<evidence type="ECO:0000313" key="1">
    <source>
        <dbReference type="EMBL" id="MDN7934645.1"/>
    </source>
</evidence>
<comment type="caution">
    <text evidence="1">The sequence shown here is derived from an EMBL/GenBank/DDBJ whole genome shotgun (WGS) entry which is preliminary data.</text>
</comment>